<keyword evidence="1" id="KW-1133">Transmembrane helix</keyword>
<dbReference type="Proteomes" id="UP000324222">
    <property type="component" value="Unassembled WGS sequence"/>
</dbReference>
<feature type="transmembrane region" description="Helical" evidence="1">
    <location>
        <begin position="20"/>
        <end position="44"/>
    </location>
</feature>
<accession>A0A5B7GI53</accession>
<evidence type="ECO:0000256" key="1">
    <source>
        <dbReference type="SAM" id="Phobius"/>
    </source>
</evidence>
<protein>
    <submittedName>
        <fullName evidence="2">Uncharacterized protein</fullName>
    </submittedName>
</protein>
<dbReference type="EMBL" id="VSRR010016852">
    <property type="protein sequence ID" value="MPC59761.1"/>
    <property type="molecule type" value="Genomic_DNA"/>
</dbReference>
<reference evidence="2 3" key="1">
    <citation type="submission" date="2019-05" db="EMBL/GenBank/DDBJ databases">
        <title>Another draft genome of Portunus trituberculatus and its Hox gene families provides insights of decapod evolution.</title>
        <authorList>
            <person name="Jeong J.-H."/>
            <person name="Song I."/>
            <person name="Kim S."/>
            <person name="Choi T."/>
            <person name="Kim D."/>
            <person name="Ryu S."/>
            <person name="Kim W."/>
        </authorList>
    </citation>
    <scope>NUCLEOTIDE SEQUENCE [LARGE SCALE GENOMIC DNA]</scope>
    <source>
        <tissue evidence="2">Muscle</tissue>
    </source>
</reference>
<organism evidence="2 3">
    <name type="scientific">Portunus trituberculatus</name>
    <name type="common">Swimming crab</name>
    <name type="synonym">Neptunus trituberculatus</name>
    <dbReference type="NCBI Taxonomy" id="210409"/>
    <lineage>
        <taxon>Eukaryota</taxon>
        <taxon>Metazoa</taxon>
        <taxon>Ecdysozoa</taxon>
        <taxon>Arthropoda</taxon>
        <taxon>Crustacea</taxon>
        <taxon>Multicrustacea</taxon>
        <taxon>Malacostraca</taxon>
        <taxon>Eumalacostraca</taxon>
        <taxon>Eucarida</taxon>
        <taxon>Decapoda</taxon>
        <taxon>Pleocyemata</taxon>
        <taxon>Brachyura</taxon>
        <taxon>Eubrachyura</taxon>
        <taxon>Portunoidea</taxon>
        <taxon>Portunidae</taxon>
        <taxon>Portuninae</taxon>
        <taxon>Portunus</taxon>
    </lineage>
</organism>
<gene>
    <name evidence="2" type="ORF">E2C01_053789</name>
</gene>
<keyword evidence="3" id="KW-1185">Reference proteome</keyword>
<name>A0A5B7GI53_PORTR</name>
<keyword evidence="1" id="KW-0472">Membrane</keyword>
<evidence type="ECO:0000313" key="2">
    <source>
        <dbReference type="EMBL" id="MPC59761.1"/>
    </source>
</evidence>
<feature type="transmembrane region" description="Helical" evidence="1">
    <location>
        <begin position="56"/>
        <end position="73"/>
    </location>
</feature>
<keyword evidence="1" id="KW-0812">Transmembrane</keyword>
<sequence length="74" mass="8438">MPLTILYIVSSPISFSHSSYVRSFSSVTIFVAIFCIRSNLISFIELGDHTTATYSSFRRIMLVIIFFIISFSMN</sequence>
<evidence type="ECO:0000313" key="3">
    <source>
        <dbReference type="Proteomes" id="UP000324222"/>
    </source>
</evidence>
<dbReference type="AlphaFoldDB" id="A0A5B7GI53"/>
<proteinExistence type="predicted"/>
<comment type="caution">
    <text evidence="2">The sequence shown here is derived from an EMBL/GenBank/DDBJ whole genome shotgun (WGS) entry which is preliminary data.</text>
</comment>